<dbReference type="InterPro" id="IPR016024">
    <property type="entry name" value="ARM-type_fold"/>
</dbReference>
<dbReference type="PANTHER" id="PTHR21704">
    <property type="entry name" value="NIPPED-B-LIKE PROTEIN DELANGIN SCC2-RELATED"/>
    <property type="match status" value="1"/>
</dbReference>
<evidence type="ECO:0000313" key="3">
    <source>
        <dbReference type="EMBL" id="PRT56119.1"/>
    </source>
</evidence>
<protein>
    <recommendedName>
        <fullName evidence="1">Sister chromatid cohesion protein</fullName>
    </recommendedName>
</protein>
<evidence type="ECO:0000259" key="2">
    <source>
        <dbReference type="Pfam" id="PF12830"/>
    </source>
</evidence>
<evidence type="ECO:0000313" key="4">
    <source>
        <dbReference type="Proteomes" id="UP000238350"/>
    </source>
</evidence>
<gene>
    <name evidence="3" type="ORF">B9G98_03739</name>
</gene>
<dbReference type="RefSeq" id="XP_024666064.1">
    <property type="nucleotide sequence ID" value="XM_024810296.1"/>
</dbReference>
<dbReference type="Proteomes" id="UP000238350">
    <property type="component" value="Unassembled WGS sequence"/>
</dbReference>
<organism evidence="3 4">
    <name type="scientific">Wickerhamiella sorbophila</name>
    <dbReference type="NCBI Taxonomy" id="45607"/>
    <lineage>
        <taxon>Eukaryota</taxon>
        <taxon>Fungi</taxon>
        <taxon>Dikarya</taxon>
        <taxon>Ascomycota</taxon>
        <taxon>Saccharomycotina</taxon>
        <taxon>Dipodascomycetes</taxon>
        <taxon>Dipodascales</taxon>
        <taxon>Trichomonascaceae</taxon>
        <taxon>Wickerhamiella</taxon>
    </lineage>
</organism>
<dbReference type="STRING" id="45607.A0A2T0FMB5"/>
<dbReference type="GeneID" id="36517487"/>
<reference evidence="3 4" key="1">
    <citation type="submission" date="2017-04" db="EMBL/GenBank/DDBJ databases">
        <title>Genome sequencing of [Candida] sorbophila.</title>
        <authorList>
            <person name="Ahn J.O."/>
        </authorList>
    </citation>
    <scope>NUCLEOTIDE SEQUENCE [LARGE SCALE GENOMIC DNA]</scope>
    <source>
        <strain evidence="3 4">DS02</strain>
    </source>
</reference>
<dbReference type="OrthoDB" id="418242at2759"/>
<dbReference type="GO" id="GO:0061775">
    <property type="term" value="F:cohesin loader activity"/>
    <property type="evidence" value="ECO:0007669"/>
    <property type="project" value="InterPro"/>
</dbReference>
<dbReference type="SUPFAM" id="SSF48371">
    <property type="entry name" value="ARM repeat"/>
    <property type="match status" value="2"/>
</dbReference>
<dbReference type="GO" id="GO:0010468">
    <property type="term" value="P:regulation of gene expression"/>
    <property type="evidence" value="ECO:0007669"/>
    <property type="project" value="InterPro"/>
</dbReference>
<dbReference type="Pfam" id="PF12830">
    <property type="entry name" value="Nipped-B_C"/>
    <property type="match status" value="1"/>
</dbReference>
<evidence type="ECO:0000256" key="1">
    <source>
        <dbReference type="RuleBase" id="RU364107"/>
    </source>
</evidence>
<keyword evidence="4" id="KW-1185">Reference proteome</keyword>
<sequence length="1304" mass="145990">MSEQPDFDNIKVLLKNTPLGGLPLDPAALLVPKTEATWHAVNFLDYDLENIDVPLDNLDELAERYLAQVPTFSWCFNGDSDEASEAELPNLARLILDKLPDPEPIAQQENEDCGVSVTSELSPELRPAAPREIVTVASNLYQIKVKRFLSEKTISRLIDLNRSLNSVNPKAIDLADAEIIVEQAMKFLNGDLTMCLAACETLLHYRLKRPDALHLNSIKNINAAILAFKEVVIEIPGTLEAFVGVEWVMCFWVKLIEDKSISDQQSLSLLLAAYSVIFSPSFQSWTVAPKKYDGVNVLEQARRKCADLVVACYSAFPEMRKEIIHDICNNLSKLGKWRRGFAISFAPGSGSIHVVVGLVLRVIQKSGQTPMELWHRAAETRNKQTLEKACQAANKEATQYCVLLSQFLIEACHTSSKASPIRVLTQCLVEDMAAALPFAEWPASQLFISCFISLLFHASPLYMKQRSFMVFLLDILKTVQSALYHVYKSQPDISVVGTVVDQLVRMQKLSTANFLASTLCARPSKSVSYLEFYARLTTESPPYIGYRRVPQSLWFKILRTWQIGNYYEQIMEVMLAITYEGNVADKSQVEILKLMAQCVETNSSFFERIEEKLIFCIQNGPPSVCDGAMLVIIRYVSVTSIDANINLIEKAISRLTSPGLAAYKKRCSKFLFEVFLQTDSNELKILAWKALLRASGDGEATVSKLGLELLQDLVFNQSAEGSKQLQLLSSMLLETHTSEAPYPWLLKRFLRLTLVTLPFEKSKRENIRNLVGYLLDSIGEGSKPNFSSLKAASVILEANGFYVPTSKIASLFSLACSSREGPQHRLIALRMLNAALSATPRIIISPRVIAHYFPLLLSKMQIFSEPEVEYSGPILWELCQYGNMTDRKTRLLSLKNLTKNAFSHYAKQKDLKSAETSVVVSQLLLLMTAAVRFWVGPEHPHPLKDQLIDTLIKLIKTDSSRLRLASVVCLIKTCTRYPEMFLEPRVAGILSTEVLVKPSSEEWNIFILLLLEFLQNEEDKLEIKAQTAPKEMGDSLLHSNSSEATQDSVAAGLLQKYLEPILRRTLASEDAFAAISVRLLTQAIESGRVEAHECIPAVVALTTAQSLEISKTALRAFTFMVSRWRSVVEQKLPEGLQLAIEYHEQCGTGPVSPKLVASLWEILRTQATSLKTMIQCLLKSFKHCTPAYATVVINSLTIARIDQRDVSAIVKSIEDICYSCDLLDTEYTSESIAIFIALYGLRLVLLANSGDTGDELHKLDTGRVISRYETDFEGGREVYEQLLDIDHFNAETQVLLYGSKKRRT</sequence>
<name>A0A2T0FMB5_9ASCO</name>
<dbReference type="InterPro" id="IPR024986">
    <property type="entry name" value="Nipped-B_C"/>
</dbReference>
<dbReference type="GO" id="GO:0140588">
    <property type="term" value="P:chromatin looping"/>
    <property type="evidence" value="ECO:0007669"/>
    <property type="project" value="InterPro"/>
</dbReference>
<dbReference type="PANTHER" id="PTHR21704:SF18">
    <property type="entry name" value="NIPPED-B-LIKE PROTEIN"/>
    <property type="match status" value="1"/>
</dbReference>
<comment type="similarity">
    <text evidence="1">Belongs to the SCC2/Nipped-B family.</text>
</comment>
<dbReference type="GO" id="GO:0071169">
    <property type="term" value="P:establishment of protein localization to chromatin"/>
    <property type="evidence" value="ECO:0007669"/>
    <property type="project" value="TreeGrafter"/>
</dbReference>
<dbReference type="GO" id="GO:1990414">
    <property type="term" value="P:replication-born double-strand break repair via sister chromatid exchange"/>
    <property type="evidence" value="ECO:0007669"/>
    <property type="project" value="TreeGrafter"/>
</dbReference>
<dbReference type="EMBL" id="NDIQ01000022">
    <property type="protein sequence ID" value="PRT56119.1"/>
    <property type="molecule type" value="Genomic_DNA"/>
</dbReference>
<comment type="subcellular location">
    <subcellularLocation>
        <location evidence="1">Nucleus</location>
    </subcellularLocation>
</comment>
<proteinExistence type="inferred from homology"/>
<keyword evidence="1" id="KW-0131">Cell cycle</keyword>
<feature type="domain" description="Sister chromatid cohesion C-terminal" evidence="2">
    <location>
        <begin position="1051"/>
        <end position="1182"/>
    </location>
</feature>
<comment type="caution">
    <text evidence="3">The sequence shown here is derived from an EMBL/GenBank/DDBJ whole genome shotgun (WGS) entry which is preliminary data.</text>
</comment>
<keyword evidence="1" id="KW-0539">Nucleus</keyword>
<accession>A0A2T0FMB5</accession>
<dbReference type="InterPro" id="IPR033031">
    <property type="entry name" value="Scc2/Nipped-B"/>
</dbReference>
<dbReference type="GO" id="GO:0003682">
    <property type="term" value="F:chromatin binding"/>
    <property type="evidence" value="ECO:0007669"/>
    <property type="project" value="TreeGrafter"/>
</dbReference>
<dbReference type="GO" id="GO:0090694">
    <property type="term" value="C:Scc2-Scc4 cohesin loading complex"/>
    <property type="evidence" value="ECO:0007669"/>
    <property type="project" value="TreeGrafter"/>
</dbReference>
<dbReference type="GO" id="GO:0034087">
    <property type="term" value="P:establishment of mitotic sister chromatid cohesion"/>
    <property type="evidence" value="ECO:0007669"/>
    <property type="project" value="TreeGrafter"/>
</dbReference>
<keyword evidence="1" id="KW-0677">Repeat</keyword>